<feature type="transmembrane region" description="Helical" evidence="7">
    <location>
        <begin position="240"/>
        <end position="261"/>
    </location>
</feature>
<feature type="transmembrane region" description="Helical" evidence="7">
    <location>
        <begin position="295"/>
        <end position="312"/>
    </location>
</feature>
<dbReference type="Pfam" id="PF13440">
    <property type="entry name" value="Polysacc_synt_3"/>
    <property type="match status" value="1"/>
</dbReference>
<dbReference type="InterPro" id="IPR050833">
    <property type="entry name" value="Poly_Biosynth_Transport"/>
</dbReference>
<keyword evidence="4 7" id="KW-0812">Transmembrane</keyword>
<dbReference type="AlphaFoldDB" id="A0A1I5B876"/>
<sequence length="486" mass="51180">MTRAVHEDSSVTQLASRAFRWSFLNTVASRLGPLFIGIALARLLGPEQFGVFAIAMVTLMAVLSFNELGVSLAIIRWRDDPASIAPTTNTISVLSSALLTAAVVIGAPWISTTLGDVRATPVVQVMALSIVINGLVATPAAILQREFMQKQRTIADQVKTWLGAGISLTLALFGWGAMSLAIGHLVASVVFAVMLLRWSPLPYRFGWNKAILGKLFRFGIPLALSSIVLCASGYADQMIVGSVLGAHALGLYVLAFNLASWPVSIFSHPLRAVAPAAFSALKDDPPRMSRNFSRVLALLSCVAVPVCLALSGAAEPVVGFVYGDAWQASADVLLWLAALAALRIWFELAYDYLVVIGKSGSVLVIQACSFAVSLPVMLLAVHPFGEAGVAAAQFAVSLAVVLPLYAISLHRSGVRISDSAKAVAIPVGAAILVWPAAWAFAQFIAIPFLAAAAAGLLAAAIIGALVYRLRDDVKALRLSGRAKGVT</sequence>
<keyword evidence="9" id="KW-1185">Reference proteome</keyword>
<feature type="transmembrane region" description="Helical" evidence="7">
    <location>
        <begin position="362"/>
        <end position="381"/>
    </location>
</feature>
<reference evidence="9" key="1">
    <citation type="submission" date="2016-10" db="EMBL/GenBank/DDBJ databases">
        <authorList>
            <person name="Varghese N."/>
            <person name="Submissions S."/>
        </authorList>
    </citation>
    <scope>NUCLEOTIDE SEQUENCE [LARGE SCALE GENOMIC DNA]</scope>
    <source>
        <strain evidence="9">CGMCC 1.11101</strain>
    </source>
</reference>
<name>A0A1I5B876_9MICO</name>
<keyword evidence="6 7" id="KW-0472">Membrane</keyword>
<evidence type="ECO:0000313" key="9">
    <source>
        <dbReference type="Proteomes" id="UP000198867"/>
    </source>
</evidence>
<accession>A0A1I5B876</accession>
<evidence type="ECO:0000256" key="6">
    <source>
        <dbReference type="ARBA" id="ARBA00023136"/>
    </source>
</evidence>
<proteinExistence type="inferred from homology"/>
<evidence type="ECO:0000256" key="4">
    <source>
        <dbReference type="ARBA" id="ARBA00022692"/>
    </source>
</evidence>
<organism evidence="8 9">
    <name type="scientific">Mycetocola miduiensis</name>
    <dbReference type="NCBI Taxonomy" id="995034"/>
    <lineage>
        <taxon>Bacteria</taxon>
        <taxon>Bacillati</taxon>
        <taxon>Actinomycetota</taxon>
        <taxon>Actinomycetes</taxon>
        <taxon>Micrococcales</taxon>
        <taxon>Microbacteriaceae</taxon>
        <taxon>Mycetocola</taxon>
    </lineage>
</organism>
<comment type="subcellular location">
    <subcellularLocation>
        <location evidence="1">Cell membrane</location>
        <topology evidence="1">Multi-pass membrane protein</topology>
    </subcellularLocation>
</comment>
<evidence type="ECO:0000313" key="8">
    <source>
        <dbReference type="EMBL" id="SFN70914.1"/>
    </source>
</evidence>
<dbReference type="GO" id="GO:0005886">
    <property type="term" value="C:plasma membrane"/>
    <property type="evidence" value="ECO:0007669"/>
    <property type="project" value="UniProtKB-SubCell"/>
</dbReference>
<evidence type="ECO:0000256" key="5">
    <source>
        <dbReference type="ARBA" id="ARBA00022989"/>
    </source>
</evidence>
<evidence type="ECO:0000256" key="2">
    <source>
        <dbReference type="ARBA" id="ARBA00007430"/>
    </source>
</evidence>
<keyword evidence="3" id="KW-1003">Cell membrane</keyword>
<feature type="transmembrane region" description="Helical" evidence="7">
    <location>
        <begin position="332"/>
        <end position="350"/>
    </location>
</feature>
<dbReference type="EMBL" id="FOVM01000004">
    <property type="protein sequence ID" value="SFN70914.1"/>
    <property type="molecule type" value="Genomic_DNA"/>
</dbReference>
<feature type="transmembrane region" description="Helical" evidence="7">
    <location>
        <begin position="21"/>
        <end position="43"/>
    </location>
</feature>
<protein>
    <submittedName>
        <fullName evidence="8">Polysaccharide transporter, PST family</fullName>
    </submittedName>
</protein>
<feature type="transmembrane region" description="Helical" evidence="7">
    <location>
        <begin position="444"/>
        <end position="467"/>
    </location>
</feature>
<gene>
    <name evidence="8" type="ORF">SAMN05216219_1799</name>
</gene>
<feature type="transmembrane region" description="Helical" evidence="7">
    <location>
        <begin position="215"/>
        <end position="234"/>
    </location>
</feature>
<feature type="transmembrane region" description="Helical" evidence="7">
    <location>
        <begin position="387"/>
        <end position="407"/>
    </location>
</feature>
<evidence type="ECO:0000256" key="3">
    <source>
        <dbReference type="ARBA" id="ARBA00022475"/>
    </source>
</evidence>
<keyword evidence="5 7" id="KW-1133">Transmembrane helix</keyword>
<dbReference type="PANTHER" id="PTHR30250">
    <property type="entry name" value="PST FAMILY PREDICTED COLANIC ACID TRANSPORTER"/>
    <property type="match status" value="1"/>
</dbReference>
<dbReference type="PANTHER" id="PTHR30250:SF10">
    <property type="entry name" value="LIPOPOLYSACCHARIDE BIOSYNTHESIS PROTEIN WZXC"/>
    <property type="match status" value="1"/>
</dbReference>
<feature type="transmembrane region" description="Helical" evidence="7">
    <location>
        <begin position="184"/>
        <end position="203"/>
    </location>
</feature>
<evidence type="ECO:0000256" key="1">
    <source>
        <dbReference type="ARBA" id="ARBA00004651"/>
    </source>
</evidence>
<evidence type="ECO:0000256" key="7">
    <source>
        <dbReference type="SAM" id="Phobius"/>
    </source>
</evidence>
<dbReference type="RefSeq" id="WP_090710672.1">
    <property type="nucleotide sequence ID" value="NZ_FOVM01000004.1"/>
</dbReference>
<dbReference type="STRING" id="995034.SAMN05216219_1799"/>
<feature type="transmembrane region" description="Helical" evidence="7">
    <location>
        <begin position="87"/>
        <end position="110"/>
    </location>
</feature>
<comment type="similarity">
    <text evidence="2">Belongs to the polysaccharide synthase family.</text>
</comment>
<feature type="transmembrane region" description="Helical" evidence="7">
    <location>
        <begin position="419"/>
        <end position="438"/>
    </location>
</feature>
<feature type="transmembrane region" description="Helical" evidence="7">
    <location>
        <begin position="161"/>
        <end position="178"/>
    </location>
</feature>
<feature type="transmembrane region" description="Helical" evidence="7">
    <location>
        <begin position="49"/>
        <end position="75"/>
    </location>
</feature>
<dbReference type="Proteomes" id="UP000198867">
    <property type="component" value="Unassembled WGS sequence"/>
</dbReference>
<dbReference type="CDD" id="cd13127">
    <property type="entry name" value="MATE_tuaB_like"/>
    <property type="match status" value="1"/>
</dbReference>
<dbReference type="OrthoDB" id="9770347at2"/>
<feature type="transmembrane region" description="Helical" evidence="7">
    <location>
        <begin position="122"/>
        <end position="141"/>
    </location>
</feature>